<dbReference type="EMBL" id="JBIGIC010000010">
    <property type="protein sequence ID" value="MFG6488840.1"/>
    <property type="molecule type" value="Genomic_DNA"/>
</dbReference>
<name>A0ABW7HFZ9_9BURK</name>
<gene>
    <name evidence="1" type="ORF">ACG04R_19295</name>
</gene>
<sequence length="119" mass="12607">MDIKINGAERLSAAELRQELQNGARVVAYGFCISIVVMSFKRGSGLYLLRAGEADWGRRLGFSVLSLVAGPWGIPWGPIWTVSTIFTNVGGGRDVSAELLAALRSQEPMPTAAAAGATL</sequence>
<reference evidence="1 2" key="1">
    <citation type="submission" date="2024-08" db="EMBL/GenBank/DDBJ databases">
        <authorList>
            <person name="Lu H."/>
        </authorList>
    </citation>
    <scope>NUCLEOTIDE SEQUENCE [LARGE SCALE GENOMIC DNA]</scope>
    <source>
        <strain evidence="1 2">BYS78W</strain>
    </source>
</reference>
<keyword evidence="2" id="KW-1185">Reference proteome</keyword>
<comment type="caution">
    <text evidence="1">The sequence shown here is derived from an EMBL/GenBank/DDBJ whole genome shotgun (WGS) entry which is preliminary data.</text>
</comment>
<organism evidence="1 2">
    <name type="scientific">Pelomonas candidula</name>
    <dbReference type="NCBI Taxonomy" id="3299025"/>
    <lineage>
        <taxon>Bacteria</taxon>
        <taxon>Pseudomonadati</taxon>
        <taxon>Pseudomonadota</taxon>
        <taxon>Betaproteobacteria</taxon>
        <taxon>Burkholderiales</taxon>
        <taxon>Sphaerotilaceae</taxon>
        <taxon>Roseateles</taxon>
    </lineage>
</organism>
<evidence type="ECO:0000313" key="2">
    <source>
        <dbReference type="Proteomes" id="UP001606134"/>
    </source>
</evidence>
<evidence type="ECO:0000313" key="1">
    <source>
        <dbReference type="EMBL" id="MFG6488840.1"/>
    </source>
</evidence>
<dbReference type="Proteomes" id="UP001606134">
    <property type="component" value="Unassembled WGS sequence"/>
</dbReference>
<proteinExistence type="predicted"/>
<dbReference type="RefSeq" id="WP_394414525.1">
    <property type="nucleotide sequence ID" value="NZ_JBIGIC010000010.1"/>
</dbReference>
<accession>A0ABW7HFZ9</accession>
<protein>
    <submittedName>
        <fullName evidence="1">Uncharacterized protein</fullName>
    </submittedName>
</protein>